<dbReference type="InterPro" id="IPR001753">
    <property type="entry name" value="Enoyl-CoA_hydra/iso"/>
</dbReference>
<name>A0ABV4SMJ1_9ACTN</name>
<dbReference type="RefSeq" id="WP_372564418.1">
    <property type="nucleotide sequence ID" value="NZ_JBGOSP010000013.1"/>
</dbReference>
<dbReference type="Proteomes" id="UP001571476">
    <property type="component" value="Unassembled WGS sequence"/>
</dbReference>
<dbReference type="Gene3D" id="1.10.12.10">
    <property type="entry name" value="Lyase 2-enoyl-coa Hydratase, Chain A, domain 2"/>
    <property type="match status" value="1"/>
</dbReference>
<sequence>MDPLITYDVGADGVATVTLDSPHNRNALSRALLAQLHGALADACADARVRAIVLTAAGPVFCSGADLKGRDRDTPQAGGIGLADVLRQLTGCPKPLVARVAGRARAGGLGLIAACDLAVAADSADFAFSEVRIGVVPAVISAVCLPLMDRRSAQELLLTGAVFDAARAVRCGLLTTSVPDDALDATVTSFTEQLVRGGPAALAGTKALLDGPAAHTTADGRAALMAELQELSRTYFASAEAREGTAAFRERRSPVWPATTTDWS</sequence>
<dbReference type="SUPFAM" id="SSF52096">
    <property type="entry name" value="ClpP/crotonase"/>
    <property type="match status" value="1"/>
</dbReference>
<protein>
    <submittedName>
        <fullName evidence="2">Enoyl-CoA hydratase-related protein</fullName>
    </submittedName>
</protein>
<dbReference type="EMBL" id="JBGOSP010000013">
    <property type="protein sequence ID" value="MFA3839676.1"/>
    <property type="molecule type" value="Genomic_DNA"/>
</dbReference>
<accession>A0ABV4SMJ1</accession>
<comment type="caution">
    <text evidence="2">The sequence shown here is derived from an EMBL/GenBank/DDBJ whole genome shotgun (WGS) entry which is preliminary data.</text>
</comment>
<keyword evidence="3" id="KW-1185">Reference proteome</keyword>
<dbReference type="InterPro" id="IPR051683">
    <property type="entry name" value="Enoyl-CoA_Hydratase/Isomerase"/>
</dbReference>
<evidence type="ECO:0000313" key="3">
    <source>
        <dbReference type="Proteomes" id="UP001571476"/>
    </source>
</evidence>
<dbReference type="InterPro" id="IPR029045">
    <property type="entry name" value="ClpP/crotonase-like_dom_sf"/>
</dbReference>
<gene>
    <name evidence="2" type="ORF">ACEG43_26465</name>
</gene>
<evidence type="ECO:0000313" key="2">
    <source>
        <dbReference type="EMBL" id="MFA3839676.1"/>
    </source>
</evidence>
<reference evidence="2 3" key="1">
    <citation type="submission" date="2024-08" db="EMBL/GenBank/DDBJ databases">
        <title>Genome sequence of Streptomyces aureus CACIA-1.46HGO.</title>
        <authorList>
            <person name="Evangelista-Martinez Z."/>
        </authorList>
    </citation>
    <scope>NUCLEOTIDE SEQUENCE [LARGE SCALE GENOMIC DNA]</scope>
    <source>
        <strain evidence="2 3">CACIA-1.46HGO</strain>
    </source>
</reference>
<comment type="similarity">
    <text evidence="1">Belongs to the enoyl-CoA hydratase/isomerase family.</text>
</comment>
<dbReference type="Pfam" id="PF00378">
    <property type="entry name" value="ECH_1"/>
    <property type="match status" value="1"/>
</dbReference>
<proteinExistence type="inferred from homology"/>
<dbReference type="InterPro" id="IPR014748">
    <property type="entry name" value="Enoyl-CoA_hydra_C"/>
</dbReference>
<dbReference type="CDD" id="cd06558">
    <property type="entry name" value="crotonase-like"/>
    <property type="match status" value="1"/>
</dbReference>
<dbReference type="PANTHER" id="PTHR42964">
    <property type="entry name" value="ENOYL-COA HYDRATASE"/>
    <property type="match status" value="1"/>
</dbReference>
<dbReference type="Gene3D" id="3.90.226.10">
    <property type="entry name" value="2-enoyl-CoA Hydratase, Chain A, domain 1"/>
    <property type="match status" value="1"/>
</dbReference>
<organism evidence="2 3">
    <name type="scientific">Streptomyces aureus</name>
    <dbReference type="NCBI Taxonomy" id="193461"/>
    <lineage>
        <taxon>Bacteria</taxon>
        <taxon>Bacillati</taxon>
        <taxon>Actinomycetota</taxon>
        <taxon>Actinomycetes</taxon>
        <taxon>Kitasatosporales</taxon>
        <taxon>Streptomycetaceae</taxon>
        <taxon>Streptomyces</taxon>
    </lineage>
</organism>
<dbReference type="PANTHER" id="PTHR42964:SF1">
    <property type="entry name" value="POLYKETIDE BIOSYNTHESIS ENOYL-COA HYDRATASE PKSH-RELATED"/>
    <property type="match status" value="1"/>
</dbReference>
<evidence type="ECO:0000256" key="1">
    <source>
        <dbReference type="ARBA" id="ARBA00005254"/>
    </source>
</evidence>